<accession>A0A1G2JQ99</accession>
<proteinExistence type="predicted"/>
<gene>
    <name evidence="1" type="ORF">A2561_02665</name>
</gene>
<evidence type="ECO:0000313" key="2">
    <source>
        <dbReference type="Proteomes" id="UP000178935"/>
    </source>
</evidence>
<dbReference type="AlphaFoldDB" id="A0A1G2JQ99"/>
<comment type="caution">
    <text evidence="1">The sequence shown here is derived from an EMBL/GenBank/DDBJ whole genome shotgun (WGS) entry which is preliminary data.</text>
</comment>
<protein>
    <submittedName>
        <fullName evidence="1">Uncharacterized protein</fullName>
    </submittedName>
</protein>
<dbReference type="Proteomes" id="UP000178935">
    <property type="component" value="Unassembled WGS sequence"/>
</dbReference>
<dbReference type="EMBL" id="MHPU01000008">
    <property type="protein sequence ID" value="OGZ89309.1"/>
    <property type="molecule type" value="Genomic_DNA"/>
</dbReference>
<organism evidence="1 2">
    <name type="scientific">Candidatus Staskawiczbacteria bacterium RIFOXYD1_FULL_32_13</name>
    <dbReference type="NCBI Taxonomy" id="1802234"/>
    <lineage>
        <taxon>Bacteria</taxon>
        <taxon>Candidatus Staskawicziibacteriota</taxon>
    </lineage>
</organism>
<reference evidence="1 2" key="1">
    <citation type="journal article" date="2016" name="Nat. Commun.">
        <title>Thousands of microbial genomes shed light on interconnected biogeochemical processes in an aquifer system.</title>
        <authorList>
            <person name="Anantharaman K."/>
            <person name="Brown C.T."/>
            <person name="Hug L.A."/>
            <person name="Sharon I."/>
            <person name="Castelle C.J."/>
            <person name="Probst A.J."/>
            <person name="Thomas B.C."/>
            <person name="Singh A."/>
            <person name="Wilkins M.J."/>
            <person name="Karaoz U."/>
            <person name="Brodie E.L."/>
            <person name="Williams K.H."/>
            <person name="Hubbard S.S."/>
            <person name="Banfield J.F."/>
        </authorList>
    </citation>
    <scope>NUCLEOTIDE SEQUENCE [LARGE SCALE GENOMIC DNA]</scope>
</reference>
<name>A0A1G2JQ99_9BACT</name>
<sequence>MNIINKEYFDRRYGELSDAVRARQGGVEIEHQARISASRISGEVKDSGFTSVILQKCLAEVETCPEFGEMLLLSLWNELTKGTELNPYRILSPRVKRE</sequence>
<evidence type="ECO:0000313" key="1">
    <source>
        <dbReference type="EMBL" id="OGZ89309.1"/>
    </source>
</evidence>